<sequence>MRLPWIVRQIGNASGKDRIYIEDYACSFLENCRKEESLLPVRAALYGYALQKEESHIYLIYGVSHIAAELQQGMSQEQIQEMFFSEYELIGYVNLYAGQTLFENPASQDSSGKAGFFIFYENNEAMQDYMIFCNKRKQRMPGDHRSGIKEDKHLGVKGKSSRRQGKWTGFISIFLLAVLILLTATASLAIGDYAAMREFALMAAKALQGAG</sequence>
<keyword evidence="3" id="KW-1185">Reference proteome</keyword>
<gene>
    <name evidence="2" type="ORF">OCV77_05035</name>
</gene>
<accession>A0ABT2T1V3</accession>
<evidence type="ECO:0000313" key="2">
    <source>
        <dbReference type="EMBL" id="MCU6743861.1"/>
    </source>
</evidence>
<keyword evidence="1" id="KW-0812">Transmembrane</keyword>
<feature type="transmembrane region" description="Helical" evidence="1">
    <location>
        <begin position="167"/>
        <end position="190"/>
    </location>
</feature>
<evidence type="ECO:0000313" key="3">
    <source>
        <dbReference type="Proteomes" id="UP001652432"/>
    </source>
</evidence>
<dbReference type="EMBL" id="JAOQKJ010000003">
    <property type="protein sequence ID" value="MCU6743861.1"/>
    <property type="molecule type" value="Genomic_DNA"/>
</dbReference>
<keyword evidence="1" id="KW-0472">Membrane</keyword>
<proteinExistence type="predicted"/>
<name>A0ABT2T1V3_9FIRM</name>
<keyword evidence="1" id="KW-1133">Transmembrane helix</keyword>
<dbReference type="Proteomes" id="UP001652432">
    <property type="component" value="Unassembled WGS sequence"/>
</dbReference>
<evidence type="ECO:0000256" key="1">
    <source>
        <dbReference type="SAM" id="Phobius"/>
    </source>
</evidence>
<protein>
    <submittedName>
        <fullName evidence="2">Uncharacterized protein</fullName>
    </submittedName>
</protein>
<reference evidence="2 3" key="1">
    <citation type="journal article" date="2021" name="ISME Commun">
        <title>Automated analysis of genomic sequences facilitates high-throughput and comprehensive description of bacteria.</title>
        <authorList>
            <person name="Hitch T.C.A."/>
        </authorList>
    </citation>
    <scope>NUCLEOTIDE SEQUENCE [LARGE SCALE GENOMIC DNA]</scope>
    <source>
        <strain evidence="2 3">Sanger_18</strain>
    </source>
</reference>
<comment type="caution">
    <text evidence="2">The sequence shown here is derived from an EMBL/GenBank/DDBJ whole genome shotgun (WGS) entry which is preliminary data.</text>
</comment>
<organism evidence="2 3">
    <name type="scientific">Suilimivivens aceti</name>
    <dbReference type="NCBI Taxonomy" id="2981774"/>
    <lineage>
        <taxon>Bacteria</taxon>
        <taxon>Bacillati</taxon>
        <taxon>Bacillota</taxon>
        <taxon>Clostridia</taxon>
        <taxon>Lachnospirales</taxon>
        <taxon>Lachnospiraceae</taxon>
        <taxon>Suilimivivens</taxon>
    </lineage>
</organism>
<dbReference type="RefSeq" id="WP_262573830.1">
    <property type="nucleotide sequence ID" value="NZ_JAOQKJ010000003.1"/>
</dbReference>